<keyword evidence="5 6" id="KW-0949">S-adenosyl-L-methionine</keyword>
<dbReference type="InterPro" id="IPR007213">
    <property type="entry name" value="Ppm1/Ppm2/Tcmp"/>
</dbReference>
<protein>
    <recommendedName>
        <fullName evidence="6">S-adenosyl-L-methionine-dependent methyltransferase</fullName>
        <ecNumber evidence="6">2.1.1.-</ecNumber>
    </recommendedName>
</protein>
<name>A0A1H9SFD1_9ACTN</name>
<evidence type="ECO:0000256" key="6">
    <source>
        <dbReference type="RuleBase" id="RU362030"/>
    </source>
</evidence>
<evidence type="ECO:0000313" key="8">
    <source>
        <dbReference type="Proteomes" id="UP000182841"/>
    </source>
</evidence>
<evidence type="ECO:0000256" key="1">
    <source>
        <dbReference type="ARBA" id="ARBA00003907"/>
    </source>
</evidence>
<keyword evidence="3 6" id="KW-0489">Methyltransferase</keyword>
<dbReference type="Pfam" id="PF04072">
    <property type="entry name" value="LCM"/>
    <property type="match status" value="1"/>
</dbReference>
<sequence>MRTVTSPLGATPQVGPGTARIAFFTKTEPASSSQNLPFVILCQKGELSSGIMMNKGHPSRTALMSAAARAAHLLVDETPSIFADTLAQTFLGERAEELLGYHQSYGGHPVLSGARTTAVTRSRYTEDRLSELAGRGVGQYVILGAGLDSFAYRSELDVDVRVFEVDKPTTQHWKRAMLVEAGIPVPPSAFFVPVDFEKESAWSLADHLVRAGFDPGRPALVSWLGVTMYLTSEAIRQTLAVVSGFAPGTELVVEHLLPTGLRDGAGQSYAESVMAAAAEQGEPWQTFLSIEQMDALLREHGLQPIEYARQRETIDPAEWERADTLRPFELSVLARASVPTRQAGYQK</sequence>
<dbReference type="SUPFAM" id="SSF53335">
    <property type="entry name" value="S-adenosyl-L-methionine-dependent methyltransferases"/>
    <property type="match status" value="1"/>
</dbReference>
<dbReference type="PANTHER" id="PTHR43619">
    <property type="entry name" value="S-ADENOSYL-L-METHIONINE-DEPENDENT METHYLTRANSFERASE YKTD-RELATED"/>
    <property type="match status" value="1"/>
</dbReference>
<dbReference type="EC" id="2.1.1.-" evidence="6"/>
<evidence type="ECO:0000313" key="7">
    <source>
        <dbReference type="EMBL" id="SER82929.1"/>
    </source>
</evidence>
<evidence type="ECO:0000256" key="5">
    <source>
        <dbReference type="ARBA" id="ARBA00022691"/>
    </source>
</evidence>
<dbReference type="AlphaFoldDB" id="A0A1H9SFD1"/>
<evidence type="ECO:0000256" key="3">
    <source>
        <dbReference type="ARBA" id="ARBA00022603"/>
    </source>
</evidence>
<evidence type="ECO:0000256" key="4">
    <source>
        <dbReference type="ARBA" id="ARBA00022679"/>
    </source>
</evidence>
<dbReference type="InterPro" id="IPR011610">
    <property type="entry name" value="SAM_mthyl_Trfase_ML2640-like"/>
</dbReference>
<dbReference type="EMBL" id="FOGO01000004">
    <property type="protein sequence ID" value="SER82929.1"/>
    <property type="molecule type" value="Genomic_DNA"/>
</dbReference>
<dbReference type="NCBIfam" id="TIGR00027">
    <property type="entry name" value="mthyl_TIGR00027"/>
    <property type="match status" value="1"/>
</dbReference>
<comment type="similarity">
    <text evidence="2 6">Belongs to the UPF0677 family.</text>
</comment>
<gene>
    <name evidence="7" type="ORF">SAMN05421870_104451</name>
</gene>
<organism evidence="7 8">
    <name type="scientific">Streptomyces qinglanensis</name>
    <dbReference type="NCBI Taxonomy" id="943816"/>
    <lineage>
        <taxon>Bacteria</taxon>
        <taxon>Bacillati</taxon>
        <taxon>Actinomycetota</taxon>
        <taxon>Actinomycetes</taxon>
        <taxon>Kitasatosporales</taxon>
        <taxon>Streptomycetaceae</taxon>
        <taxon>Streptomyces</taxon>
    </lineage>
</organism>
<dbReference type="PANTHER" id="PTHR43619:SF2">
    <property type="entry name" value="S-ADENOSYL-L-METHIONINE-DEPENDENT METHYLTRANSFERASES SUPERFAMILY PROTEIN"/>
    <property type="match status" value="1"/>
</dbReference>
<dbReference type="GO" id="GO:0032259">
    <property type="term" value="P:methylation"/>
    <property type="evidence" value="ECO:0007669"/>
    <property type="project" value="UniProtKB-KW"/>
</dbReference>
<dbReference type="InterPro" id="IPR029063">
    <property type="entry name" value="SAM-dependent_MTases_sf"/>
</dbReference>
<accession>A0A1H9SFD1</accession>
<evidence type="ECO:0000256" key="2">
    <source>
        <dbReference type="ARBA" id="ARBA00008138"/>
    </source>
</evidence>
<dbReference type="Gene3D" id="3.40.50.150">
    <property type="entry name" value="Vaccinia Virus protein VP39"/>
    <property type="match status" value="1"/>
</dbReference>
<keyword evidence="8" id="KW-1185">Reference proteome</keyword>
<reference evidence="8" key="1">
    <citation type="submission" date="2016-10" db="EMBL/GenBank/DDBJ databases">
        <authorList>
            <person name="Varghese N."/>
            <person name="Submissions S."/>
        </authorList>
    </citation>
    <scope>NUCLEOTIDE SEQUENCE [LARGE SCALE GENOMIC DNA]</scope>
    <source>
        <strain evidence="8">CGMCC 4.6825</strain>
    </source>
</reference>
<dbReference type="Proteomes" id="UP000182841">
    <property type="component" value="Unassembled WGS sequence"/>
</dbReference>
<dbReference type="GO" id="GO:0008168">
    <property type="term" value="F:methyltransferase activity"/>
    <property type="evidence" value="ECO:0007669"/>
    <property type="project" value="UniProtKB-UniRule"/>
</dbReference>
<proteinExistence type="inferred from homology"/>
<comment type="function">
    <text evidence="1 6">Exhibits S-adenosyl-L-methionine-dependent methyltransferase activity.</text>
</comment>
<keyword evidence="4 7" id="KW-0808">Transferase</keyword>